<dbReference type="AlphaFoldDB" id="A0A7W6W7L9"/>
<protein>
    <submittedName>
        <fullName evidence="2">Uncharacterized protein</fullName>
    </submittedName>
</protein>
<keyword evidence="1" id="KW-1133">Transmembrane helix</keyword>
<evidence type="ECO:0000313" key="3">
    <source>
        <dbReference type="Proteomes" id="UP000540909"/>
    </source>
</evidence>
<dbReference type="RefSeq" id="WP_184473287.1">
    <property type="nucleotide sequence ID" value="NZ_JACIFY010000028.1"/>
</dbReference>
<keyword evidence="1" id="KW-0472">Membrane</keyword>
<comment type="caution">
    <text evidence="2">The sequence shown here is derived from an EMBL/GenBank/DDBJ whole genome shotgun (WGS) entry which is preliminary data.</text>
</comment>
<gene>
    <name evidence="2" type="ORF">GGD57_005564</name>
</gene>
<evidence type="ECO:0000256" key="1">
    <source>
        <dbReference type="SAM" id="Phobius"/>
    </source>
</evidence>
<feature type="transmembrane region" description="Helical" evidence="1">
    <location>
        <begin position="50"/>
        <end position="67"/>
    </location>
</feature>
<organism evidence="2 3">
    <name type="scientific">Rhizobium esperanzae</name>
    <dbReference type="NCBI Taxonomy" id="1967781"/>
    <lineage>
        <taxon>Bacteria</taxon>
        <taxon>Pseudomonadati</taxon>
        <taxon>Pseudomonadota</taxon>
        <taxon>Alphaproteobacteria</taxon>
        <taxon>Hyphomicrobiales</taxon>
        <taxon>Rhizobiaceae</taxon>
        <taxon>Rhizobium/Agrobacterium group</taxon>
        <taxon>Rhizobium</taxon>
    </lineage>
</organism>
<evidence type="ECO:0000313" key="2">
    <source>
        <dbReference type="EMBL" id="MBB4238949.1"/>
    </source>
</evidence>
<dbReference type="EMBL" id="JACIFY010000028">
    <property type="protein sequence ID" value="MBB4238949.1"/>
    <property type="molecule type" value="Genomic_DNA"/>
</dbReference>
<feature type="transmembrane region" description="Helical" evidence="1">
    <location>
        <begin position="12"/>
        <end position="30"/>
    </location>
</feature>
<sequence length="167" mass="18885">MRYGTIEQNSRLLISFGLLAIAAFLSVQNFEMARIEWIYTTDLSADTSDDLYYVFLCVMGLVLLQIGNTRRYWTWSLTAYFAWWSYSEIRVYLEGGFHGYGPGGCLDCSELTIKLYAPLGLSPLPVAALQFTGPFGSVANLMRGVLYQVRPSCWFGFTHCWRSGCSC</sequence>
<reference evidence="2 3" key="1">
    <citation type="submission" date="2020-08" db="EMBL/GenBank/DDBJ databases">
        <title>Genomic Encyclopedia of Type Strains, Phase IV (KMG-V): Genome sequencing to study the core and pangenomes of soil and plant-associated prokaryotes.</title>
        <authorList>
            <person name="Whitman W."/>
        </authorList>
    </citation>
    <scope>NUCLEOTIDE SEQUENCE [LARGE SCALE GENOMIC DNA]</scope>
    <source>
        <strain evidence="2 3">SEMIA 4089</strain>
    </source>
</reference>
<proteinExistence type="predicted"/>
<keyword evidence="1" id="KW-0812">Transmembrane</keyword>
<accession>A0A7W6W7L9</accession>
<dbReference type="Proteomes" id="UP000540909">
    <property type="component" value="Unassembled WGS sequence"/>
</dbReference>
<name>A0A7W6W7L9_9HYPH</name>